<protein>
    <submittedName>
        <fullName evidence="6">Uncharacterized protein</fullName>
    </submittedName>
</protein>
<organism evidence="6 7">
    <name type="scientific">Adineta steineri</name>
    <dbReference type="NCBI Taxonomy" id="433720"/>
    <lineage>
        <taxon>Eukaryota</taxon>
        <taxon>Metazoa</taxon>
        <taxon>Spiralia</taxon>
        <taxon>Gnathifera</taxon>
        <taxon>Rotifera</taxon>
        <taxon>Eurotatoria</taxon>
        <taxon>Bdelloidea</taxon>
        <taxon>Adinetida</taxon>
        <taxon>Adinetidae</taxon>
        <taxon>Adineta</taxon>
    </lineage>
</organism>
<evidence type="ECO:0000313" key="5">
    <source>
        <dbReference type="EMBL" id="CAF1404426.1"/>
    </source>
</evidence>
<dbReference type="InterPro" id="IPR040155">
    <property type="entry name" value="CEBPZ/Mak21-like"/>
</dbReference>
<feature type="region of interest" description="Disordered" evidence="2">
    <location>
        <begin position="711"/>
        <end position="837"/>
    </location>
</feature>
<evidence type="ECO:0000259" key="3">
    <source>
        <dbReference type="Pfam" id="PF03914"/>
    </source>
</evidence>
<dbReference type="InterPro" id="IPR011989">
    <property type="entry name" value="ARM-like"/>
</dbReference>
<evidence type="ECO:0000313" key="7">
    <source>
        <dbReference type="Proteomes" id="UP000663832"/>
    </source>
</evidence>
<dbReference type="InterPro" id="IPR032682">
    <property type="entry name" value="Cnd1_C"/>
</dbReference>
<name>A0A816BZV8_9BILA</name>
<dbReference type="Proteomes" id="UP000663877">
    <property type="component" value="Unassembled WGS sequence"/>
</dbReference>
<dbReference type="EMBL" id="CAJNOM010001652">
    <property type="protein sequence ID" value="CAF1615363.1"/>
    <property type="molecule type" value="Genomic_DNA"/>
</dbReference>
<dbReference type="PANTHER" id="PTHR12048">
    <property type="entry name" value="CCAAT-BINDING FACTOR-RELATED"/>
    <property type="match status" value="1"/>
</dbReference>
<dbReference type="SUPFAM" id="SSF48371">
    <property type="entry name" value="ARM repeat"/>
    <property type="match status" value="1"/>
</dbReference>
<dbReference type="Proteomes" id="UP000663832">
    <property type="component" value="Unassembled WGS sequence"/>
</dbReference>
<feature type="compositionally biased region" description="Acidic residues" evidence="2">
    <location>
        <begin position="744"/>
        <end position="755"/>
    </location>
</feature>
<comment type="similarity">
    <text evidence="1">Belongs to the CBF/MAK21 family.</text>
</comment>
<dbReference type="InterPro" id="IPR005612">
    <property type="entry name" value="CCAAT-binding_factor"/>
</dbReference>
<evidence type="ECO:0000259" key="4">
    <source>
        <dbReference type="Pfam" id="PF12717"/>
    </source>
</evidence>
<gene>
    <name evidence="5" type="ORF">BJG266_LOCUS37843</name>
    <name evidence="6" type="ORF">QVE165_LOCUS54728</name>
</gene>
<reference evidence="6" key="1">
    <citation type="submission" date="2021-02" db="EMBL/GenBank/DDBJ databases">
        <authorList>
            <person name="Nowell W R."/>
        </authorList>
    </citation>
    <scope>NUCLEOTIDE SEQUENCE</scope>
</reference>
<dbReference type="EMBL" id="CAJNOI010001326">
    <property type="protein sequence ID" value="CAF1404426.1"/>
    <property type="molecule type" value="Genomic_DNA"/>
</dbReference>
<feature type="compositionally biased region" description="Basic residues" evidence="2">
    <location>
        <begin position="828"/>
        <end position="837"/>
    </location>
</feature>
<evidence type="ECO:0000256" key="1">
    <source>
        <dbReference type="ARBA" id="ARBA00007797"/>
    </source>
</evidence>
<dbReference type="PANTHER" id="PTHR12048:SF0">
    <property type="entry name" value="CCAAT_ENHANCER-BINDING PROTEIN ZETA"/>
    <property type="match status" value="1"/>
</dbReference>
<comment type="caution">
    <text evidence="6">The sequence shown here is derived from an EMBL/GenBank/DDBJ whole genome shotgun (WGS) entry which is preliminary data.</text>
</comment>
<feature type="region of interest" description="Disordered" evidence="2">
    <location>
        <begin position="647"/>
        <end position="675"/>
    </location>
</feature>
<dbReference type="InterPro" id="IPR016024">
    <property type="entry name" value="ARM-type_fold"/>
</dbReference>
<dbReference type="Gene3D" id="1.25.10.10">
    <property type="entry name" value="Leucine-rich Repeat Variant"/>
    <property type="match status" value="1"/>
</dbReference>
<accession>A0A816BZV8</accession>
<proteinExistence type="inferred from homology"/>
<feature type="compositionally biased region" description="Basic residues" evidence="2">
    <location>
        <begin position="804"/>
        <end position="821"/>
    </location>
</feature>
<dbReference type="GO" id="GO:0005634">
    <property type="term" value="C:nucleus"/>
    <property type="evidence" value="ECO:0007669"/>
    <property type="project" value="TreeGrafter"/>
</dbReference>
<feature type="domain" description="CCAAT-binding factor" evidence="3">
    <location>
        <begin position="353"/>
        <end position="551"/>
    </location>
</feature>
<dbReference type="AlphaFoldDB" id="A0A816BZV8"/>
<feature type="domain" description="Condensin complex subunit 1 C-terminal" evidence="4">
    <location>
        <begin position="169"/>
        <end position="293"/>
    </location>
</feature>
<feature type="compositionally biased region" description="Acidic residues" evidence="2">
    <location>
        <begin position="661"/>
        <end position="675"/>
    </location>
</feature>
<sequence>MVAKSKKPRSQTSTPTKAELLFKVGKDIPKWYSLDISSPLKTNKEKYDKQQCQEIYQSECDLYQKFYQQDQSSDYQWLQTSLSTTSKDRLASLVTLIRRSPIHALKELENLVNLLRSNIQHRREALTIAEILEDLFINTYLPENRRLVPITQQFNTKETAALAVVEEKIKQLYSNFIDLLQQIAHDPIGPIRTKAVSMLERLLSQRPEQEKRLLELIVDKLGDPDSNVAAKTLHLLSQLLEKHPGMQTVVVNEIERLLFRQNIRQSAQHYALCCLTAIKFTSQDNNLANKLIKIYFAVFRLLSVKEDVSSKFFAILLSGVTRAISFAQVDLDNIIEHLNDLFRIVHSTNFKTSVRALQLLFRLSEQRSEIDDRYYNALYKKLSEPEWKNSKMLSTFLNLIFKSMLKDSMEARIRAFIKRLLQLCLFNDVPFICGILLLISEIVKRHSNGQTLLLFSQKSSFINEKLTENGGDDDDEEEHFHDVVPEDEQPLQIVPEVSSWDHKKINKTNQTYLSHYDMFKRNPLYCGSEYTCLHELLFLKNHSHPSVALFAQNIFDGKPIEYNGNPLIDFNSMRFFDRFVYKNPKKQIAKHEILRKKSRHAAGRLYLPKGVKAVAVDSSEYTKLNSKHIPADERFLYTFMKMRQEQGESAQEKKKQKTVDDFEGDIDDNESIESVSDDEFDKYLDHFMDDIDKNEIDLDEDDNNSVEDIASTVQRVHRNDELTNNDDDDDDVDDKKKRPFTLNDGDELSDDEQLDDNAHEKISNQHIHENFKVDNEREMKQIKWEMDRERTYTQRSRRYDQHIKKTSKRKPKLTRREKRRQMNPQPIIKKKKRVHFS</sequence>
<feature type="compositionally biased region" description="Basic and acidic residues" evidence="2">
    <location>
        <begin position="647"/>
        <end position="660"/>
    </location>
</feature>
<evidence type="ECO:0000256" key="2">
    <source>
        <dbReference type="SAM" id="MobiDB-lite"/>
    </source>
</evidence>
<dbReference type="Pfam" id="PF03914">
    <property type="entry name" value="CBF"/>
    <property type="match status" value="1"/>
</dbReference>
<feature type="compositionally biased region" description="Basic and acidic residues" evidence="2">
    <location>
        <begin position="756"/>
        <end position="803"/>
    </location>
</feature>
<dbReference type="OrthoDB" id="28947at2759"/>
<dbReference type="Pfam" id="PF12717">
    <property type="entry name" value="Cnd1"/>
    <property type="match status" value="1"/>
</dbReference>
<evidence type="ECO:0000313" key="6">
    <source>
        <dbReference type="EMBL" id="CAF1615363.1"/>
    </source>
</evidence>
<feature type="compositionally biased region" description="Acidic residues" evidence="2">
    <location>
        <begin position="723"/>
        <end position="732"/>
    </location>
</feature>
<keyword evidence="7" id="KW-1185">Reference proteome</keyword>